<protein>
    <submittedName>
        <fullName evidence="2">Uncharacterized protein</fullName>
    </submittedName>
</protein>
<organism evidence="2 3">
    <name type="scientific">Ancylostoma ceylanicum</name>
    <dbReference type="NCBI Taxonomy" id="53326"/>
    <lineage>
        <taxon>Eukaryota</taxon>
        <taxon>Metazoa</taxon>
        <taxon>Ecdysozoa</taxon>
        <taxon>Nematoda</taxon>
        <taxon>Chromadorea</taxon>
        <taxon>Rhabditida</taxon>
        <taxon>Rhabditina</taxon>
        <taxon>Rhabditomorpha</taxon>
        <taxon>Strongyloidea</taxon>
        <taxon>Ancylostomatidae</taxon>
        <taxon>Ancylostomatinae</taxon>
        <taxon>Ancylostoma</taxon>
    </lineage>
</organism>
<name>A0A016S1S0_9BILA</name>
<comment type="caution">
    <text evidence="2">The sequence shown here is derived from an EMBL/GenBank/DDBJ whole genome shotgun (WGS) entry which is preliminary data.</text>
</comment>
<reference evidence="3" key="1">
    <citation type="journal article" date="2015" name="Nat. Genet.">
        <title>The genome and transcriptome of the zoonotic hookworm Ancylostoma ceylanicum identify infection-specific gene families.</title>
        <authorList>
            <person name="Schwarz E.M."/>
            <person name="Hu Y."/>
            <person name="Antoshechkin I."/>
            <person name="Miller M.M."/>
            <person name="Sternberg P.W."/>
            <person name="Aroian R.V."/>
        </authorList>
    </citation>
    <scope>NUCLEOTIDE SEQUENCE</scope>
    <source>
        <strain evidence="3">HY135</strain>
    </source>
</reference>
<evidence type="ECO:0000313" key="3">
    <source>
        <dbReference type="Proteomes" id="UP000024635"/>
    </source>
</evidence>
<feature type="region of interest" description="Disordered" evidence="1">
    <location>
        <begin position="27"/>
        <end position="46"/>
    </location>
</feature>
<sequence>MLESRTVFWRLQWIFLAEEQIKRSSTKIKPDGTSFTEGERRRRSSNSDYWEPLAALEENEILLTRFLTNGDFSFLSSKSTKIRIGRVCSCMRIHGETIQPIFLVSPVFSLRRCAVVKWNDDFEIG</sequence>
<dbReference type="Proteomes" id="UP000024635">
    <property type="component" value="Unassembled WGS sequence"/>
</dbReference>
<evidence type="ECO:0000313" key="2">
    <source>
        <dbReference type="EMBL" id="EYB84292.1"/>
    </source>
</evidence>
<proteinExistence type="predicted"/>
<keyword evidence="3" id="KW-1185">Reference proteome</keyword>
<accession>A0A016S1S0</accession>
<dbReference type="AlphaFoldDB" id="A0A016S1S0"/>
<dbReference type="EMBL" id="JARK01001656">
    <property type="protein sequence ID" value="EYB84292.1"/>
    <property type="molecule type" value="Genomic_DNA"/>
</dbReference>
<evidence type="ECO:0000256" key="1">
    <source>
        <dbReference type="SAM" id="MobiDB-lite"/>
    </source>
</evidence>
<gene>
    <name evidence="2" type="primary">Acey_s0320.g2407</name>
    <name evidence="2" type="ORF">Y032_0320g2407</name>
</gene>